<reference evidence="7" key="2">
    <citation type="submission" date="2023-11" db="UniProtKB">
        <authorList>
            <consortium name="WormBaseParasite"/>
        </authorList>
    </citation>
    <scope>IDENTIFICATION</scope>
</reference>
<proteinExistence type="predicted"/>
<name>A0AA85GF71_9TREM</name>
<dbReference type="SMART" id="SM00360">
    <property type="entry name" value="RRM"/>
    <property type="match status" value="2"/>
</dbReference>
<keyword evidence="1" id="KW-0677">Repeat</keyword>
<reference evidence="6" key="1">
    <citation type="submission" date="2022-06" db="EMBL/GenBank/DDBJ databases">
        <authorList>
            <person name="Berger JAMES D."/>
            <person name="Berger JAMES D."/>
        </authorList>
    </citation>
    <scope>NUCLEOTIDE SEQUENCE [LARGE SCALE GENOMIC DNA]</scope>
</reference>
<dbReference type="Gene3D" id="3.30.70.330">
    <property type="match status" value="2"/>
</dbReference>
<dbReference type="PROSITE" id="PS50102">
    <property type="entry name" value="RRM"/>
    <property type="match status" value="2"/>
</dbReference>
<accession>A0AA85GF71</accession>
<feature type="region of interest" description="Disordered" evidence="4">
    <location>
        <begin position="217"/>
        <end position="305"/>
    </location>
</feature>
<dbReference type="Proteomes" id="UP000050792">
    <property type="component" value="Unassembled WGS sequence"/>
</dbReference>
<feature type="compositionally biased region" description="Polar residues" evidence="4">
    <location>
        <begin position="242"/>
        <end position="251"/>
    </location>
</feature>
<keyword evidence="6" id="KW-1185">Reference proteome</keyword>
<dbReference type="PANTHER" id="PTHR24012">
    <property type="entry name" value="RNA BINDING PROTEIN"/>
    <property type="match status" value="1"/>
</dbReference>
<dbReference type="InterPro" id="IPR012677">
    <property type="entry name" value="Nucleotide-bd_a/b_plait_sf"/>
</dbReference>
<keyword evidence="2 3" id="KW-0694">RNA-binding</keyword>
<feature type="domain" description="RRM" evidence="5">
    <location>
        <begin position="309"/>
        <end position="389"/>
    </location>
</feature>
<dbReference type="FunFam" id="3.30.70.330:FF:000007">
    <property type="entry name" value="CUGBP Elav-like family member 4 isoform 3"/>
    <property type="match status" value="1"/>
</dbReference>
<evidence type="ECO:0000256" key="4">
    <source>
        <dbReference type="SAM" id="MobiDB-lite"/>
    </source>
</evidence>
<dbReference type="InterPro" id="IPR035979">
    <property type="entry name" value="RBD_domain_sf"/>
</dbReference>
<feature type="compositionally biased region" description="Polar residues" evidence="4">
    <location>
        <begin position="225"/>
        <end position="235"/>
    </location>
</feature>
<dbReference type="CDD" id="cd12639">
    <property type="entry name" value="RRM3_CELF3_4_5_6"/>
    <property type="match status" value="1"/>
</dbReference>
<protein>
    <recommendedName>
        <fullName evidence="5">RRM domain-containing protein</fullName>
    </recommendedName>
</protein>
<dbReference type="InterPro" id="IPR000504">
    <property type="entry name" value="RRM_dom"/>
</dbReference>
<organism evidence="6 7">
    <name type="scientific">Schistosoma rodhaini</name>
    <dbReference type="NCBI Taxonomy" id="6188"/>
    <lineage>
        <taxon>Eukaryota</taxon>
        <taxon>Metazoa</taxon>
        <taxon>Spiralia</taxon>
        <taxon>Lophotrochozoa</taxon>
        <taxon>Platyhelminthes</taxon>
        <taxon>Trematoda</taxon>
        <taxon>Digenea</taxon>
        <taxon>Strigeidida</taxon>
        <taxon>Schistosomatoidea</taxon>
        <taxon>Schistosomatidae</taxon>
        <taxon>Schistosoma</taxon>
    </lineage>
</organism>
<feature type="domain" description="RRM" evidence="5">
    <location>
        <begin position="720"/>
        <end position="798"/>
    </location>
</feature>
<dbReference type="FunFam" id="3.30.70.330:FF:000060">
    <property type="entry name" value="CUGBP Elav-like family member 4"/>
    <property type="match status" value="1"/>
</dbReference>
<dbReference type="AlphaFoldDB" id="A0AA85GF71"/>
<dbReference type="CDD" id="cd12635">
    <property type="entry name" value="RRM2_CELF3_4_5_6"/>
    <property type="match status" value="1"/>
</dbReference>
<evidence type="ECO:0000259" key="5">
    <source>
        <dbReference type="PROSITE" id="PS50102"/>
    </source>
</evidence>
<evidence type="ECO:0000256" key="2">
    <source>
        <dbReference type="ARBA" id="ARBA00022884"/>
    </source>
</evidence>
<sequence length="806" mass="85521">MTIMTNEICSILSRNTNTTTNTTNINTTYNSDCTTGSMDDILDAIVDENDEVISDVTKEERTNNNNYNVHGKVSNNTPCSSSIGHLTALNSSFQCNIEQSTSLKDTTNTNNDNCDEDDNNNNVNISKNSLCITNIPKALTDCCHSYEFLLNSEHLKLEGIEDSSVQSNASMILSCKTTITPSSTSSDTITTYTTSRLIDRTNLNDTDFIEQQYHHLMDQQQQQHSMETSNLNSQRSSKRGSKTSLNSMDMCNNSNIGSSSSSNINSSNNNSNNNSGNASFNTNPKSRNLNAITNSNNNFSSNTNNSEERKLFVGMLSKQQNEEDVRLLFEPFGTIEECTILRDQSGNSKGCAFVKFSTQQEAQSAILTLHGSQTMPGASSSIVVKFADSEKERHTRKIQQLIGPMGLFSPTIAISQLNGNMYSQMIENMAQTTGYINPVAALALQLQHASQLATVNLPNNVTNLAMISALTNGSSGHLGCAPLLHSPRSGTVNLSPNCHTNPMAAAAAAAAVLGMSGSNPQLTQISPQMAALSNVNSTCVSGETGCNNSTNNGNSTAAAAAAALSTNAAMAAAAAAVVAMANGNVAGNVNSNGTTGGLAGQTINLGSPGASGHTLALHAVPGTHTPSANLNGLGAVSLPLNQAISNASFGLNTLTSPLTGLPTDALSHLYPSVPTYGLSYPSPVTSALNPFATMAHQALTMPIQQKEGTKDLILTGPEGCNLFIYHLPQEFGDPELAQMFMPFGTVISAKVYVDRATNQSKCFGFVSFDNPTSAQAAIHAMNGFQIGMKRLKVQLKRPKNDSTKPY</sequence>
<evidence type="ECO:0000256" key="3">
    <source>
        <dbReference type="PROSITE-ProRule" id="PRU00176"/>
    </source>
</evidence>
<evidence type="ECO:0000256" key="1">
    <source>
        <dbReference type="ARBA" id="ARBA00022737"/>
    </source>
</evidence>
<dbReference type="Pfam" id="PF00076">
    <property type="entry name" value="RRM_1"/>
    <property type="match status" value="2"/>
</dbReference>
<feature type="compositionally biased region" description="Low complexity" evidence="4">
    <location>
        <begin position="252"/>
        <end position="277"/>
    </location>
</feature>
<dbReference type="WBParaSite" id="SRDH1_96500.5">
    <property type="protein sequence ID" value="SRDH1_96500.5"/>
    <property type="gene ID" value="SRDH1_96500"/>
</dbReference>
<dbReference type="SUPFAM" id="SSF54928">
    <property type="entry name" value="RNA-binding domain, RBD"/>
    <property type="match status" value="1"/>
</dbReference>
<dbReference type="GO" id="GO:0003723">
    <property type="term" value="F:RNA binding"/>
    <property type="evidence" value="ECO:0007669"/>
    <property type="project" value="UniProtKB-UniRule"/>
</dbReference>
<evidence type="ECO:0000313" key="6">
    <source>
        <dbReference type="Proteomes" id="UP000050792"/>
    </source>
</evidence>
<feature type="compositionally biased region" description="Low complexity" evidence="4">
    <location>
        <begin position="286"/>
        <end position="305"/>
    </location>
</feature>
<evidence type="ECO:0000313" key="7">
    <source>
        <dbReference type="WBParaSite" id="SRDH1_96500.5"/>
    </source>
</evidence>